<reference evidence="10" key="1">
    <citation type="submission" date="2018-03" db="EMBL/GenBank/DDBJ databases">
        <authorList>
            <person name="Guldener U."/>
        </authorList>
    </citation>
    <scope>NUCLEOTIDE SEQUENCE</scope>
</reference>
<keyword evidence="11" id="KW-1185">Reference proteome</keyword>
<dbReference type="GO" id="GO:0005743">
    <property type="term" value="C:mitochondrial inner membrane"/>
    <property type="evidence" value="ECO:0007669"/>
    <property type="project" value="UniProtKB-SubCell"/>
</dbReference>
<keyword evidence="6" id="KW-1133">Transmembrane helix</keyword>
<comment type="subcellular location">
    <subcellularLocation>
        <location evidence="1">Mitochondrion inner membrane</location>
    </subcellularLocation>
</comment>
<dbReference type="Proteomes" id="UP001187682">
    <property type="component" value="Unassembled WGS sequence"/>
</dbReference>
<proteinExistence type="inferred from homology"/>
<evidence type="ECO:0000256" key="6">
    <source>
        <dbReference type="ARBA" id="ARBA00022989"/>
    </source>
</evidence>
<evidence type="ECO:0000256" key="7">
    <source>
        <dbReference type="ARBA" id="ARBA00023128"/>
    </source>
</evidence>
<dbReference type="InterPro" id="IPR022533">
    <property type="entry name" value="Cox20"/>
</dbReference>
<accession>A0AAE8N0U2</accession>
<evidence type="ECO:0000256" key="8">
    <source>
        <dbReference type="ARBA" id="ARBA00023136"/>
    </source>
</evidence>
<feature type="compositionally biased region" description="Basic and acidic residues" evidence="9">
    <location>
        <begin position="1"/>
        <end position="12"/>
    </location>
</feature>
<organism evidence="10 11">
    <name type="scientific">Cephalotrichum gorgonifer</name>
    <dbReference type="NCBI Taxonomy" id="2041049"/>
    <lineage>
        <taxon>Eukaryota</taxon>
        <taxon>Fungi</taxon>
        <taxon>Dikarya</taxon>
        <taxon>Ascomycota</taxon>
        <taxon>Pezizomycotina</taxon>
        <taxon>Sordariomycetes</taxon>
        <taxon>Hypocreomycetidae</taxon>
        <taxon>Microascales</taxon>
        <taxon>Microascaceae</taxon>
        <taxon>Cephalotrichum</taxon>
    </lineage>
</organism>
<keyword evidence="7" id="KW-0496">Mitochondrion</keyword>
<comment type="caution">
    <text evidence="10">The sequence shown here is derived from an EMBL/GenBank/DDBJ whole genome shotgun (WGS) entry which is preliminary data.</text>
</comment>
<dbReference type="AlphaFoldDB" id="A0AAE8N0U2"/>
<evidence type="ECO:0000313" key="10">
    <source>
        <dbReference type="EMBL" id="SPO03288.1"/>
    </source>
</evidence>
<feature type="region of interest" description="Disordered" evidence="9">
    <location>
        <begin position="1"/>
        <end position="43"/>
    </location>
</feature>
<dbReference type="EMBL" id="ONZQ02000008">
    <property type="protein sequence ID" value="SPO03288.1"/>
    <property type="molecule type" value="Genomic_DNA"/>
</dbReference>
<dbReference type="PANTHER" id="PTHR31586">
    <property type="entry name" value="CYTOCHROME C OXIDASE PROTEIN 20"/>
    <property type="match status" value="1"/>
</dbReference>
<protein>
    <recommendedName>
        <fullName evidence="3">Cytochrome c oxidase assembly protein COX20, mitochondrial</fullName>
    </recommendedName>
</protein>
<keyword evidence="5" id="KW-0999">Mitochondrion inner membrane</keyword>
<dbReference type="Pfam" id="PF12597">
    <property type="entry name" value="Cox20"/>
    <property type="match status" value="1"/>
</dbReference>
<evidence type="ECO:0000256" key="4">
    <source>
        <dbReference type="ARBA" id="ARBA00022692"/>
    </source>
</evidence>
<evidence type="ECO:0000256" key="3">
    <source>
        <dbReference type="ARBA" id="ARBA00017689"/>
    </source>
</evidence>
<dbReference type="GO" id="GO:0033617">
    <property type="term" value="P:mitochondrial respiratory chain complex IV assembly"/>
    <property type="evidence" value="ECO:0007669"/>
    <property type="project" value="InterPro"/>
</dbReference>
<evidence type="ECO:0000256" key="1">
    <source>
        <dbReference type="ARBA" id="ARBA00004273"/>
    </source>
</evidence>
<keyword evidence="8" id="KW-0472">Membrane</keyword>
<keyword evidence="4" id="KW-0812">Transmembrane</keyword>
<evidence type="ECO:0000256" key="9">
    <source>
        <dbReference type="SAM" id="MobiDB-lite"/>
    </source>
</evidence>
<gene>
    <name evidence="10" type="ORF">DNG_05970</name>
</gene>
<name>A0AAE8N0U2_9PEZI</name>
<evidence type="ECO:0000256" key="2">
    <source>
        <dbReference type="ARBA" id="ARBA00009575"/>
    </source>
</evidence>
<sequence length="182" mass="20069">MSSDHPPKDPSKDSSGVPPNSKKLHIWGRPLENAPPPTAAEDKAALSGDNFQQNFPEATGASLSEAVKTIKPEDFLEVHKSACGRQGLMTGIVLGALTGGLRFVWKGAPRTAANWAVGGFFTGSVLGFERCHYLRRLERISMKRIVEVHQADVAEKKRLKDEADKKKLAEQEAAKKAWYKFW</sequence>
<dbReference type="PANTHER" id="PTHR31586:SF1">
    <property type="entry name" value="CYTOCHROME C OXIDASE ASSEMBLY PROTEIN COX20, MITOCHONDRIAL"/>
    <property type="match status" value="1"/>
</dbReference>
<comment type="similarity">
    <text evidence="2">Belongs to the COX20 family.</text>
</comment>
<evidence type="ECO:0000256" key="5">
    <source>
        <dbReference type="ARBA" id="ARBA00022792"/>
    </source>
</evidence>
<evidence type="ECO:0000313" key="11">
    <source>
        <dbReference type="Proteomes" id="UP001187682"/>
    </source>
</evidence>